<dbReference type="PANTHER" id="PTHR44830">
    <property type="entry name" value="ELONGATION FACTOR 1 ALPHA"/>
    <property type="match status" value="1"/>
</dbReference>
<dbReference type="Proteomes" id="UP001214576">
    <property type="component" value="Unassembled WGS sequence"/>
</dbReference>
<dbReference type="Pfam" id="PF22594">
    <property type="entry name" value="GTP-eEF1A_C"/>
    <property type="match status" value="1"/>
</dbReference>
<keyword evidence="9" id="KW-1185">Reference proteome</keyword>
<name>A0AAD4UQ88_OVIAM</name>
<organism evidence="8 9">
    <name type="scientific">Ovis ammon polii</name>
    <dbReference type="NCBI Taxonomy" id="230172"/>
    <lineage>
        <taxon>Eukaryota</taxon>
        <taxon>Metazoa</taxon>
        <taxon>Chordata</taxon>
        <taxon>Craniata</taxon>
        <taxon>Vertebrata</taxon>
        <taxon>Euteleostomi</taxon>
        <taxon>Mammalia</taxon>
        <taxon>Eutheria</taxon>
        <taxon>Laurasiatheria</taxon>
        <taxon>Artiodactyla</taxon>
        <taxon>Ruminantia</taxon>
        <taxon>Pecora</taxon>
        <taxon>Bovidae</taxon>
        <taxon>Caprinae</taxon>
        <taxon>Ovis</taxon>
    </lineage>
</organism>
<dbReference type="Pfam" id="PF03144">
    <property type="entry name" value="GTP_EFTU_D2"/>
    <property type="match status" value="1"/>
</dbReference>
<dbReference type="InterPro" id="IPR054696">
    <property type="entry name" value="GTP-eEF1A_C"/>
</dbReference>
<keyword evidence="3" id="KW-0251">Elongation factor</keyword>
<feature type="domain" description="Translation elongation factor EFTu-like" evidence="6">
    <location>
        <begin position="18"/>
        <end position="78"/>
    </location>
</feature>
<feature type="domain" description="GTP-eEF1A C-terminal" evidence="7">
    <location>
        <begin position="98"/>
        <end position="163"/>
    </location>
</feature>
<dbReference type="GO" id="GO:0005525">
    <property type="term" value="F:GTP binding"/>
    <property type="evidence" value="ECO:0007669"/>
    <property type="project" value="UniProtKB-KW"/>
</dbReference>
<evidence type="ECO:0000256" key="2">
    <source>
        <dbReference type="ARBA" id="ARBA00022741"/>
    </source>
</evidence>
<sequence length="165" mass="17373">MEGALTLCQDVYKIGGIGTIPVGRVETGVLKPGMVVTFAPVNVTTEVKSVEMHREALSEALPGDNVGFNVRNLSVKDVCHDNVAGDSKSASPMEAAGFTAQVIIWNHPGQVSAGYAPVLDCHTAHVACKFAELKEKIDRLSGKKLEDGPKFLKCGDAAIVDTVPG</sequence>
<dbReference type="CDD" id="cd03693">
    <property type="entry name" value="EF1_alpha_II"/>
    <property type="match status" value="1"/>
</dbReference>
<dbReference type="Gene3D" id="2.40.30.10">
    <property type="entry name" value="Translation factors"/>
    <property type="match status" value="2"/>
</dbReference>
<evidence type="ECO:0000256" key="3">
    <source>
        <dbReference type="ARBA" id="ARBA00022768"/>
    </source>
</evidence>
<keyword evidence="5" id="KW-0342">GTP-binding</keyword>
<evidence type="ECO:0000259" key="7">
    <source>
        <dbReference type="Pfam" id="PF22594"/>
    </source>
</evidence>
<accession>A0AAD4UQ88</accession>
<dbReference type="InterPro" id="IPR009000">
    <property type="entry name" value="Transl_B-barrel_sf"/>
</dbReference>
<protein>
    <recommendedName>
        <fullName evidence="10">Elongation factor 1-alpha 1</fullName>
    </recommendedName>
</protein>
<comment type="caution">
    <text evidence="8">The sequence shown here is derived from an EMBL/GenBank/DDBJ whole genome shotgun (WGS) entry which is preliminary data.</text>
</comment>
<comment type="similarity">
    <text evidence="1">Belongs to the TRAFAC class translation factor GTPase superfamily. Classic translation factor GTPase family. EF-Tu/EF-1A subfamily.</text>
</comment>
<dbReference type="AlphaFoldDB" id="A0AAD4UQ88"/>
<evidence type="ECO:0000313" key="9">
    <source>
        <dbReference type="Proteomes" id="UP001214576"/>
    </source>
</evidence>
<proteinExistence type="inferred from homology"/>
<evidence type="ECO:0008006" key="10">
    <source>
        <dbReference type="Google" id="ProtNLM"/>
    </source>
</evidence>
<dbReference type="PANTHER" id="PTHR44830:SF1">
    <property type="entry name" value="TR-TYPE G DOMAIN-CONTAINING PROTEIN"/>
    <property type="match status" value="1"/>
</dbReference>
<evidence type="ECO:0000313" key="8">
    <source>
        <dbReference type="EMBL" id="KAI4548400.1"/>
    </source>
</evidence>
<evidence type="ECO:0000256" key="1">
    <source>
        <dbReference type="ARBA" id="ARBA00007249"/>
    </source>
</evidence>
<dbReference type="EMBL" id="JAKZEL010000001">
    <property type="protein sequence ID" value="KAI4548400.1"/>
    <property type="molecule type" value="Genomic_DNA"/>
</dbReference>
<evidence type="ECO:0000256" key="4">
    <source>
        <dbReference type="ARBA" id="ARBA00022917"/>
    </source>
</evidence>
<evidence type="ECO:0000259" key="6">
    <source>
        <dbReference type="Pfam" id="PF03144"/>
    </source>
</evidence>
<dbReference type="InterPro" id="IPR004161">
    <property type="entry name" value="EFTu-like_2"/>
</dbReference>
<reference evidence="8" key="1">
    <citation type="submission" date="2022-03" db="EMBL/GenBank/DDBJ databases">
        <title>Genomic analyses of argali, domestic sheep and their hybrids provide insights into chromosomal evolution, heterosis and genetic basis of agronomic traits.</title>
        <authorList>
            <person name="Li M."/>
        </authorList>
    </citation>
    <scope>NUCLEOTIDE SEQUENCE</scope>
    <source>
        <strain evidence="8">CAU-MHL-2022a</strain>
        <tissue evidence="8">Skin</tissue>
    </source>
</reference>
<dbReference type="GO" id="GO:0003746">
    <property type="term" value="F:translation elongation factor activity"/>
    <property type="evidence" value="ECO:0007669"/>
    <property type="project" value="UniProtKB-KW"/>
</dbReference>
<evidence type="ECO:0000256" key="5">
    <source>
        <dbReference type="ARBA" id="ARBA00023134"/>
    </source>
</evidence>
<keyword evidence="4" id="KW-0648">Protein biosynthesis</keyword>
<keyword evidence="2" id="KW-0547">Nucleotide-binding</keyword>
<dbReference type="FunFam" id="2.40.30.10:FF:000168">
    <property type="entry name" value="Elongation factor 1-alpha 2"/>
    <property type="match status" value="1"/>
</dbReference>
<gene>
    <name evidence="8" type="ORF">MG293_000730</name>
</gene>
<dbReference type="SUPFAM" id="SSF50447">
    <property type="entry name" value="Translation proteins"/>
    <property type="match status" value="1"/>
</dbReference>
<dbReference type="FunFam" id="2.40.30.10:FF:000005">
    <property type="entry name" value="Elongation factor 1-alpha"/>
    <property type="match status" value="1"/>
</dbReference>